<sequence length="779" mass="87109">MARPYGTSSTRPSAPQGTSARARLTRSRAASLEVLENAQHPTRKGRKTKPELNTVTEDAVAEEPPHTETVQDETAAAKDDDEDDEPRRGSGHSAISGTTAKTSFSQEEIADLDADIMVDALPNLVAAADQLSALLVPADPKVRPVIWKEIRVQGSKQNKLFSNRIASINAHKDSFGSQTYILPSIVLRALFKVQHVEDVPEGPWRPDSLLYKINMAQMLRTLLVEIVDPLNISVNAWQDLEHLETYFPRAISGHDFDMEAVKTCLGIQTQLAIARLQAYSASPNFDPTRTIQDTFFDRNIEGSLVYKFIESLSLDQMYPDNEMMQTVFNDMFAPFEASYDGDVARAVSLLRSRFPWNDFVDQVLRYFQSRQAQLERSIASAGGRDSIVNALAEEVQQRERDREFAMKRESLTAAGATPKKKKGFGAKALKERQQRRSLQAPPQTAPVAQMVVEPAGQQPAATAPAADDYVLQQDEDEPEPTAPERARSTLAHIAGFKDLQRQNASKGKQRLIDRQPTAHRVPFDSQDDCSQFQPPQASAHARATHNHHKRPYVEDNDEPEDFEPTQDQGFQVDQRDTAAADARRRAAEASHARVSRRPQQSQTVEYDIPASSSGSPTRSRQSQTPKRRRKNPGSTLPDIPRPTANDPVEAGDYDYQRAKDLSKLNRMTASQGRPTQVRTPWNEEEENALIALIVQHGDEGVSYSALKKQADASGVLERRRPEDMRFKARNMKLTFLLAGVPLPENWEDVVLDKKAIEKLHARGVPYQQDRIRNSGADFE</sequence>
<feature type="compositionally biased region" description="Polar residues" evidence="1">
    <location>
        <begin position="93"/>
        <end position="102"/>
    </location>
</feature>
<dbReference type="Proteomes" id="UP000799436">
    <property type="component" value="Unassembled WGS sequence"/>
</dbReference>
<evidence type="ECO:0000313" key="2">
    <source>
        <dbReference type="EMBL" id="KAF2767561.1"/>
    </source>
</evidence>
<gene>
    <name evidence="2" type="ORF">EJ03DRAFT_329037</name>
</gene>
<feature type="compositionally biased region" description="Basic and acidic residues" evidence="1">
    <location>
        <begin position="573"/>
        <end position="591"/>
    </location>
</feature>
<evidence type="ECO:0008006" key="4">
    <source>
        <dbReference type="Google" id="ProtNLM"/>
    </source>
</evidence>
<feature type="compositionally biased region" description="Polar residues" evidence="1">
    <location>
        <begin position="1"/>
        <end position="17"/>
    </location>
</feature>
<feature type="compositionally biased region" description="Low complexity" evidence="1">
    <location>
        <begin position="18"/>
        <end position="32"/>
    </location>
</feature>
<dbReference type="AlphaFoldDB" id="A0A6G1L3Q9"/>
<evidence type="ECO:0000256" key="1">
    <source>
        <dbReference type="SAM" id="MobiDB-lite"/>
    </source>
</evidence>
<dbReference type="OrthoDB" id="5398572at2759"/>
<protein>
    <recommendedName>
        <fullName evidence="4">Myb-like domain-containing protein</fullName>
    </recommendedName>
</protein>
<feature type="compositionally biased region" description="Acidic residues" evidence="1">
    <location>
        <begin position="554"/>
        <end position="564"/>
    </location>
</feature>
<feature type="compositionally biased region" description="Low complexity" evidence="1">
    <location>
        <begin position="611"/>
        <end position="624"/>
    </location>
</feature>
<proteinExistence type="predicted"/>
<feature type="region of interest" description="Disordered" evidence="1">
    <location>
        <begin position="413"/>
        <end position="445"/>
    </location>
</feature>
<feature type="region of interest" description="Disordered" evidence="1">
    <location>
        <begin position="493"/>
        <end position="652"/>
    </location>
</feature>
<evidence type="ECO:0000313" key="3">
    <source>
        <dbReference type="Proteomes" id="UP000799436"/>
    </source>
</evidence>
<dbReference type="EMBL" id="ML995854">
    <property type="protein sequence ID" value="KAF2767561.1"/>
    <property type="molecule type" value="Genomic_DNA"/>
</dbReference>
<accession>A0A6G1L3Q9</accession>
<keyword evidence="3" id="KW-1185">Reference proteome</keyword>
<name>A0A6G1L3Q9_9PEZI</name>
<reference evidence="2" key="1">
    <citation type="journal article" date="2020" name="Stud. Mycol.">
        <title>101 Dothideomycetes genomes: a test case for predicting lifestyles and emergence of pathogens.</title>
        <authorList>
            <person name="Haridas S."/>
            <person name="Albert R."/>
            <person name="Binder M."/>
            <person name="Bloem J."/>
            <person name="Labutti K."/>
            <person name="Salamov A."/>
            <person name="Andreopoulos B."/>
            <person name="Baker S."/>
            <person name="Barry K."/>
            <person name="Bills G."/>
            <person name="Bluhm B."/>
            <person name="Cannon C."/>
            <person name="Castanera R."/>
            <person name="Culley D."/>
            <person name="Daum C."/>
            <person name="Ezra D."/>
            <person name="Gonzalez J."/>
            <person name="Henrissat B."/>
            <person name="Kuo A."/>
            <person name="Liang C."/>
            <person name="Lipzen A."/>
            <person name="Lutzoni F."/>
            <person name="Magnuson J."/>
            <person name="Mondo S."/>
            <person name="Nolan M."/>
            <person name="Ohm R."/>
            <person name="Pangilinan J."/>
            <person name="Park H.-J."/>
            <person name="Ramirez L."/>
            <person name="Alfaro M."/>
            <person name="Sun H."/>
            <person name="Tritt A."/>
            <person name="Yoshinaga Y."/>
            <person name="Zwiers L.-H."/>
            <person name="Turgeon B."/>
            <person name="Goodwin S."/>
            <person name="Spatafora J."/>
            <person name="Crous P."/>
            <person name="Grigoriev I."/>
        </authorList>
    </citation>
    <scope>NUCLEOTIDE SEQUENCE</scope>
    <source>
        <strain evidence="2">CBS 116005</strain>
    </source>
</reference>
<organism evidence="2 3">
    <name type="scientific">Teratosphaeria nubilosa</name>
    <dbReference type="NCBI Taxonomy" id="161662"/>
    <lineage>
        <taxon>Eukaryota</taxon>
        <taxon>Fungi</taxon>
        <taxon>Dikarya</taxon>
        <taxon>Ascomycota</taxon>
        <taxon>Pezizomycotina</taxon>
        <taxon>Dothideomycetes</taxon>
        <taxon>Dothideomycetidae</taxon>
        <taxon>Mycosphaerellales</taxon>
        <taxon>Teratosphaeriaceae</taxon>
        <taxon>Teratosphaeria</taxon>
    </lineage>
</organism>
<feature type="region of interest" description="Disordered" evidence="1">
    <location>
        <begin position="1"/>
        <end position="102"/>
    </location>
</feature>